<dbReference type="InParanoid" id="C8X9U7"/>
<gene>
    <name evidence="1" type="ordered locus">Namu_2916</name>
</gene>
<organism evidence="1 2">
    <name type="scientific">Nakamurella multipartita (strain ATCC 700099 / DSM 44233 / CIP 104796 / JCM 9543 / NBRC 105858 / Y-104)</name>
    <name type="common">Microsphaera multipartita</name>
    <dbReference type="NCBI Taxonomy" id="479431"/>
    <lineage>
        <taxon>Bacteria</taxon>
        <taxon>Bacillati</taxon>
        <taxon>Actinomycetota</taxon>
        <taxon>Actinomycetes</taxon>
        <taxon>Nakamurellales</taxon>
        <taxon>Nakamurellaceae</taxon>
        <taxon>Nakamurella</taxon>
    </lineage>
</organism>
<dbReference type="EMBL" id="CP001737">
    <property type="protein sequence ID" value="ACV79255.1"/>
    <property type="molecule type" value="Genomic_DNA"/>
</dbReference>
<dbReference type="AlphaFoldDB" id="C8X9U7"/>
<keyword evidence="2" id="KW-1185">Reference proteome</keyword>
<dbReference type="Proteomes" id="UP000002218">
    <property type="component" value="Chromosome"/>
</dbReference>
<protein>
    <submittedName>
        <fullName evidence="1">Uncharacterized protein</fullName>
    </submittedName>
</protein>
<evidence type="ECO:0000313" key="2">
    <source>
        <dbReference type="Proteomes" id="UP000002218"/>
    </source>
</evidence>
<evidence type="ECO:0000313" key="1">
    <source>
        <dbReference type="EMBL" id="ACV79255.1"/>
    </source>
</evidence>
<name>C8X9U7_NAKMY</name>
<sequence length="37" mass="4147">MLPDDVRHLMDKLSHARPNDGIEISAELADALGIREF</sequence>
<dbReference type="KEGG" id="nml:Namu_2916"/>
<dbReference type="HOGENOM" id="CLU_3346285_0_0_11"/>
<reference evidence="1 2" key="2">
    <citation type="journal article" date="2010" name="Stand. Genomic Sci.">
        <title>Complete genome sequence of Nakamurella multipartita type strain (Y-104).</title>
        <authorList>
            <person name="Tice H."/>
            <person name="Mayilraj S."/>
            <person name="Sims D."/>
            <person name="Lapidus A."/>
            <person name="Nolan M."/>
            <person name="Lucas S."/>
            <person name="Glavina Del Rio T."/>
            <person name="Copeland A."/>
            <person name="Cheng J.F."/>
            <person name="Meincke L."/>
            <person name="Bruce D."/>
            <person name="Goodwin L."/>
            <person name="Pitluck S."/>
            <person name="Ivanova N."/>
            <person name="Mavromatis K."/>
            <person name="Ovchinnikova G."/>
            <person name="Pati A."/>
            <person name="Chen A."/>
            <person name="Palaniappan K."/>
            <person name="Land M."/>
            <person name="Hauser L."/>
            <person name="Chang Y.J."/>
            <person name="Jeffries C.D."/>
            <person name="Detter J.C."/>
            <person name="Brettin T."/>
            <person name="Rohde M."/>
            <person name="Goker M."/>
            <person name="Bristow J."/>
            <person name="Eisen J.A."/>
            <person name="Markowitz V."/>
            <person name="Hugenholtz P."/>
            <person name="Kyrpides N.C."/>
            <person name="Klenk H.P."/>
            <person name="Chen F."/>
        </authorList>
    </citation>
    <scope>NUCLEOTIDE SEQUENCE [LARGE SCALE GENOMIC DNA]</scope>
    <source>
        <strain evidence="2">ATCC 700099 / DSM 44233 / CIP 104796 / JCM 9543 / NBRC 105858 / Y-104</strain>
    </source>
</reference>
<accession>C8X9U7</accession>
<proteinExistence type="predicted"/>
<reference evidence="2" key="1">
    <citation type="submission" date="2009-09" db="EMBL/GenBank/DDBJ databases">
        <title>The complete genome of Nakamurella multipartita DSM 44233.</title>
        <authorList>
            <consortium name="US DOE Joint Genome Institute (JGI-PGF)"/>
            <person name="Lucas S."/>
            <person name="Copeland A."/>
            <person name="Lapidus A."/>
            <person name="Glavina del Rio T."/>
            <person name="Dalin E."/>
            <person name="Tice H."/>
            <person name="Bruce D."/>
            <person name="Goodwin L."/>
            <person name="Pitluck S."/>
            <person name="Kyrpides N."/>
            <person name="Mavromatis K."/>
            <person name="Ivanova N."/>
            <person name="Ovchinnikova G."/>
            <person name="Sims D."/>
            <person name="Meincke L."/>
            <person name="Brettin T."/>
            <person name="Detter J.C."/>
            <person name="Han C."/>
            <person name="Larimer F."/>
            <person name="Land M."/>
            <person name="Hauser L."/>
            <person name="Markowitz V."/>
            <person name="Cheng J.-F."/>
            <person name="Hugenholtz P."/>
            <person name="Woyke T."/>
            <person name="Wu D."/>
            <person name="Klenk H.-P."/>
            <person name="Eisen J.A."/>
        </authorList>
    </citation>
    <scope>NUCLEOTIDE SEQUENCE [LARGE SCALE GENOMIC DNA]</scope>
    <source>
        <strain evidence="2">ATCC 700099 / DSM 44233 / CIP 104796 / JCM 9543 / NBRC 105858 / Y-104</strain>
    </source>
</reference>